<accession>A0A9R0IKM0</accession>
<dbReference type="GeneID" id="110790445"/>
<keyword evidence="4" id="KW-1185">Reference proteome</keyword>
<dbReference type="OrthoDB" id="2015179at2759"/>
<dbReference type="Pfam" id="PF23269">
    <property type="entry name" value="DUF7074"/>
    <property type="match status" value="1"/>
</dbReference>
<evidence type="ECO:0000313" key="4">
    <source>
        <dbReference type="Proteomes" id="UP000813463"/>
    </source>
</evidence>
<feature type="domain" description="DUF7075" evidence="3">
    <location>
        <begin position="248"/>
        <end position="541"/>
    </location>
</feature>
<feature type="transmembrane region" description="Helical" evidence="1">
    <location>
        <begin position="21"/>
        <end position="41"/>
    </location>
</feature>
<dbReference type="Proteomes" id="UP000813463">
    <property type="component" value="Chromosome 4"/>
</dbReference>
<evidence type="ECO:0000259" key="3">
    <source>
        <dbReference type="Pfam" id="PF23272"/>
    </source>
</evidence>
<protein>
    <submittedName>
        <fullName evidence="5 6">Uncharacterized protein LOC110790445</fullName>
    </submittedName>
</protein>
<feature type="domain" description="DUF7074" evidence="2">
    <location>
        <begin position="123"/>
        <end position="206"/>
    </location>
</feature>
<evidence type="ECO:0000313" key="5">
    <source>
        <dbReference type="RefSeq" id="XP_021850921.1"/>
    </source>
</evidence>
<reference evidence="5 6" key="2">
    <citation type="submission" date="2025-04" db="UniProtKB">
        <authorList>
            <consortium name="RefSeq"/>
        </authorList>
    </citation>
    <scope>IDENTIFICATION</scope>
</reference>
<keyword evidence="1" id="KW-0472">Membrane</keyword>
<dbReference type="AlphaFoldDB" id="A0A9R0IKM0"/>
<proteinExistence type="predicted"/>
<dbReference type="InterPro" id="IPR055503">
    <property type="entry name" value="DUF7075"/>
</dbReference>
<evidence type="ECO:0000256" key="1">
    <source>
        <dbReference type="SAM" id="Phobius"/>
    </source>
</evidence>
<dbReference type="GO" id="GO:0005794">
    <property type="term" value="C:Golgi apparatus"/>
    <property type="evidence" value="ECO:0000318"/>
    <property type="project" value="GO_Central"/>
</dbReference>
<gene>
    <name evidence="5 6" type="primary">LOC110790445</name>
</gene>
<dbReference type="RefSeq" id="XP_021850922.1">
    <property type="nucleotide sequence ID" value="XM_021995230.1"/>
</dbReference>
<sequence>MREPVNTAEPIAQNLIKLISNVCFSVFVFAVLIITVIAITYQPPDPWLQSAPALTTLFTQVENATFKDDSSVLKTGEDFILPPAAAPSSVSFPITEAVIATFEKNLTSNSTFSPSVCAEDLNVVNCSDPRVLIAIERFNLKLFKSIVFLEYATPVNGSKPNQCDVAWKFRNRKEKSWRKYRDFRRFRIGLGDDCAYKVIGASGWHSGANARRPKPRFNAAATRNPKVLAPFRDSEINDTIPTISTDAAFRRGRYLYYSRGGDYCKGMNHYMWSFLCALGEARYLNRTFVMDLSVCLASQYNPSGKDEEGKDFRFYFDFEHLKEEASIVEEREFLRDWKRWDKTHKRKISVRKVASYKTTPMQLKKDRSTIIWRHFDAPEPDNYWYRVCEGQAANNIQRPWRALWKSKRVMNIVSEISGKLDWDFDAVHVVRGEKAQNKELWPHLDADTSPEAVVSKLQGVVQPWRNLYIATNEPFYNYFDKLRSQYKVHLLDDYKELWGNTSDWYNETTALNGGRPVNFDGYMRAEVDTEVFIRGKTRVETFYNLTSDCKDGINTC</sequence>
<evidence type="ECO:0000259" key="2">
    <source>
        <dbReference type="Pfam" id="PF23269"/>
    </source>
</evidence>
<reference evidence="4" key="1">
    <citation type="journal article" date="2021" name="Nat. Commun.">
        <title>Genomic analyses provide insights into spinach domestication and the genetic basis of agronomic traits.</title>
        <authorList>
            <person name="Cai X."/>
            <person name="Sun X."/>
            <person name="Xu C."/>
            <person name="Sun H."/>
            <person name="Wang X."/>
            <person name="Ge C."/>
            <person name="Zhang Z."/>
            <person name="Wang Q."/>
            <person name="Fei Z."/>
            <person name="Jiao C."/>
            <person name="Wang Q."/>
        </authorList>
    </citation>
    <scope>NUCLEOTIDE SEQUENCE [LARGE SCALE GENOMIC DNA]</scope>
    <source>
        <strain evidence="4">cv. Varoflay</strain>
    </source>
</reference>
<dbReference type="RefSeq" id="XP_021850921.1">
    <property type="nucleotide sequence ID" value="XM_021995229.1"/>
</dbReference>
<keyword evidence="1" id="KW-0812">Transmembrane</keyword>
<dbReference type="InterPro" id="IPR055502">
    <property type="entry name" value="DUF7074"/>
</dbReference>
<keyword evidence="1" id="KW-1133">Transmembrane helix</keyword>
<dbReference type="Pfam" id="PF23272">
    <property type="entry name" value="DUF7075"/>
    <property type="match status" value="1"/>
</dbReference>
<dbReference type="PANTHER" id="PTHR31469:SF4">
    <property type="entry name" value="O-FUCOSYLTRANSFERASE FAMILY PROTEIN"/>
    <property type="match status" value="1"/>
</dbReference>
<dbReference type="PANTHER" id="PTHR31469">
    <property type="entry name" value="OS07G0633600 PROTEIN"/>
    <property type="match status" value="1"/>
</dbReference>
<evidence type="ECO:0000313" key="6">
    <source>
        <dbReference type="RefSeq" id="XP_021850922.1"/>
    </source>
</evidence>
<dbReference type="KEGG" id="soe:110790445"/>
<organism evidence="4 5">
    <name type="scientific">Spinacia oleracea</name>
    <name type="common">Spinach</name>
    <dbReference type="NCBI Taxonomy" id="3562"/>
    <lineage>
        <taxon>Eukaryota</taxon>
        <taxon>Viridiplantae</taxon>
        <taxon>Streptophyta</taxon>
        <taxon>Embryophyta</taxon>
        <taxon>Tracheophyta</taxon>
        <taxon>Spermatophyta</taxon>
        <taxon>Magnoliopsida</taxon>
        <taxon>eudicotyledons</taxon>
        <taxon>Gunneridae</taxon>
        <taxon>Pentapetalae</taxon>
        <taxon>Caryophyllales</taxon>
        <taxon>Chenopodiaceae</taxon>
        <taxon>Chenopodioideae</taxon>
        <taxon>Anserineae</taxon>
        <taxon>Spinacia</taxon>
    </lineage>
</organism>
<name>A0A9R0IKM0_SPIOL</name>